<dbReference type="EMBL" id="BMUB01000007">
    <property type="protein sequence ID" value="GGU81393.1"/>
    <property type="molecule type" value="Genomic_DNA"/>
</dbReference>
<reference evidence="1" key="1">
    <citation type="journal article" date="2014" name="Int. J. Syst. Evol. Microbiol.">
        <title>Complete genome sequence of Corynebacterium casei LMG S-19264T (=DSM 44701T), isolated from a smear-ripened cheese.</title>
        <authorList>
            <consortium name="US DOE Joint Genome Institute (JGI-PGF)"/>
            <person name="Walter F."/>
            <person name="Albersmeier A."/>
            <person name="Kalinowski J."/>
            <person name="Ruckert C."/>
        </authorList>
    </citation>
    <scope>NUCLEOTIDE SEQUENCE</scope>
    <source>
        <strain evidence="1">JCM 4434</strain>
    </source>
</reference>
<accession>A0A8H9LM83</accession>
<comment type="caution">
    <text evidence="1">The sequence shown here is derived from an EMBL/GenBank/DDBJ whole genome shotgun (WGS) entry which is preliminary data.</text>
</comment>
<reference evidence="1" key="2">
    <citation type="submission" date="2020-09" db="EMBL/GenBank/DDBJ databases">
        <authorList>
            <person name="Sun Q."/>
            <person name="Ohkuma M."/>
        </authorList>
    </citation>
    <scope>NUCLEOTIDE SEQUENCE</scope>
    <source>
        <strain evidence="1">JCM 4434</strain>
    </source>
</reference>
<protein>
    <submittedName>
        <fullName evidence="1">Uncharacterized protein</fullName>
    </submittedName>
</protein>
<proteinExistence type="predicted"/>
<organism evidence="1 2">
    <name type="scientific">Kitasatospora aureofaciens</name>
    <name type="common">Streptomyces aureofaciens</name>
    <dbReference type="NCBI Taxonomy" id="1894"/>
    <lineage>
        <taxon>Bacteria</taxon>
        <taxon>Bacillati</taxon>
        <taxon>Actinomycetota</taxon>
        <taxon>Actinomycetes</taxon>
        <taxon>Kitasatosporales</taxon>
        <taxon>Streptomycetaceae</taxon>
        <taxon>Kitasatospora</taxon>
    </lineage>
</organism>
<evidence type="ECO:0000313" key="1">
    <source>
        <dbReference type="EMBL" id="GGU81393.1"/>
    </source>
</evidence>
<gene>
    <name evidence="1" type="ORF">GCM10010502_36920</name>
</gene>
<evidence type="ECO:0000313" key="2">
    <source>
        <dbReference type="Proteomes" id="UP000610124"/>
    </source>
</evidence>
<name>A0A8H9LM83_KITAU</name>
<dbReference type="Proteomes" id="UP000610124">
    <property type="component" value="Unassembled WGS sequence"/>
</dbReference>
<dbReference type="AlphaFoldDB" id="A0A8H9LM83"/>
<sequence length="61" mass="6895">MPTSSGSWRRMRDSILLDLTSRFSSIMFFVIPPLASDYEAWLTELMLKSATRTGGIAVRVK</sequence>